<dbReference type="EMBL" id="BAABKX010000015">
    <property type="protein sequence ID" value="GAA5057092.1"/>
    <property type="molecule type" value="Genomic_DNA"/>
</dbReference>
<protein>
    <recommendedName>
        <fullName evidence="1">DUF7827 domain-containing protein</fullName>
    </recommendedName>
</protein>
<name>A0AAV3ULF3_9EURY</name>
<evidence type="ECO:0000313" key="2">
    <source>
        <dbReference type="EMBL" id="GAA5057092.1"/>
    </source>
</evidence>
<dbReference type="Proteomes" id="UP001501729">
    <property type="component" value="Unassembled WGS sequence"/>
</dbReference>
<organism evidence="2 3">
    <name type="scientific">Haladaptatus pallidirubidus</name>
    <dbReference type="NCBI Taxonomy" id="1008152"/>
    <lineage>
        <taxon>Archaea</taxon>
        <taxon>Methanobacteriati</taxon>
        <taxon>Methanobacteriota</taxon>
        <taxon>Stenosarchaea group</taxon>
        <taxon>Halobacteria</taxon>
        <taxon>Halobacteriales</taxon>
        <taxon>Haladaptataceae</taxon>
        <taxon>Haladaptatus</taxon>
    </lineage>
</organism>
<evidence type="ECO:0000313" key="3">
    <source>
        <dbReference type="Proteomes" id="UP001501729"/>
    </source>
</evidence>
<reference evidence="2 3" key="1">
    <citation type="journal article" date="2019" name="Int. J. Syst. Evol. Microbiol.">
        <title>The Global Catalogue of Microorganisms (GCM) 10K type strain sequencing project: providing services to taxonomists for standard genome sequencing and annotation.</title>
        <authorList>
            <consortium name="The Broad Institute Genomics Platform"/>
            <consortium name="The Broad Institute Genome Sequencing Center for Infectious Disease"/>
            <person name="Wu L."/>
            <person name="Ma J."/>
        </authorList>
    </citation>
    <scope>NUCLEOTIDE SEQUENCE [LARGE SCALE GENOMIC DNA]</scope>
    <source>
        <strain evidence="2 3">JCM 17504</strain>
    </source>
</reference>
<feature type="domain" description="DUF7827" evidence="1">
    <location>
        <begin position="2"/>
        <end position="62"/>
    </location>
</feature>
<dbReference type="InterPro" id="IPR057149">
    <property type="entry name" value="DUF7827"/>
</dbReference>
<gene>
    <name evidence="2" type="ORF">GCM10025751_38710</name>
</gene>
<evidence type="ECO:0000259" key="1">
    <source>
        <dbReference type="Pfam" id="PF25162"/>
    </source>
</evidence>
<keyword evidence="3" id="KW-1185">Reference proteome</keyword>
<sequence length="64" mass="6346">MQQGETTAMNFSLSGLDGTTVQLGGGEADYKLNATVTDGDGDGQVTLLFDTAAAGSSDGATLTT</sequence>
<comment type="caution">
    <text evidence="2">The sequence shown here is derived from an EMBL/GenBank/DDBJ whole genome shotgun (WGS) entry which is preliminary data.</text>
</comment>
<dbReference type="Pfam" id="PF25162">
    <property type="entry name" value="DUF7827"/>
    <property type="match status" value="1"/>
</dbReference>
<proteinExistence type="predicted"/>
<dbReference type="AlphaFoldDB" id="A0AAV3ULF3"/>
<accession>A0AAV3ULF3</accession>